<name>S3NHX4_9GAMM</name>
<dbReference type="OrthoDB" id="9797506at2"/>
<proteinExistence type="predicted"/>
<evidence type="ECO:0000256" key="1">
    <source>
        <dbReference type="SAM" id="SignalP"/>
    </source>
</evidence>
<keyword evidence="1" id="KW-0732">Signal</keyword>
<dbReference type="InterPro" id="IPR008914">
    <property type="entry name" value="PEBP"/>
</dbReference>
<dbReference type="eggNOG" id="COG1881">
    <property type="taxonomic scope" value="Bacteria"/>
</dbReference>
<dbReference type="NCBIfam" id="TIGR00481">
    <property type="entry name" value="YbhB/YbcL family Raf kinase inhibitor-like protein"/>
    <property type="match status" value="1"/>
</dbReference>
<dbReference type="AlphaFoldDB" id="S3NHX4"/>
<keyword evidence="3" id="KW-1185">Reference proteome</keyword>
<dbReference type="PATRIC" id="fig|421052.3.peg.1789"/>
<sequence>MNKYILSVLLIFISSSSGISYANDFKLKSTDLTNGEIMDKKLEFNGFGCTGENKSPQLSWTGAPHNTKAYAIMAYDPDAPSGSGWWHWQVVNIPVEITSLASGNGKLNDKGIINIVNDFGDTGFGGACPPVGHGIHRYQFTIYALSKKLELPANASGALTGYMVKAHSLASSTIEALYKR</sequence>
<evidence type="ECO:0000313" key="3">
    <source>
        <dbReference type="Proteomes" id="UP000014568"/>
    </source>
</evidence>
<dbReference type="EMBL" id="ATGI01000022">
    <property type="protein sequence ID" value="EPF73954.1"/>
    <property type="molecule type" value="Genomic_DNA"/>
</dbReference>
<protein>
    <submittedName>
        <fullName evidence="2">YbhB/YbcL family Raf kinase inhibitor-like protein</fullName>
    </submittedName>
</protein>
<dbReference type="Pfam" id="PF01161">
    <property type="entry name" value="PBP"/>
    <property type="match status" value="1"/>
</dbReference>
<dbReference type="CDD" id="cd00865">
    <property type="entry name" value="PEBP_bact_arch"/>
    <property type="match status" value="1"/>
</dbReference>
<dbReference type="STRING" id="632955.GCA_000829675_02546"/>
<comment type="caution">
    <text evidence="2">The sequence shown here is derived from an EMBL/GenBank/DDBJ whole genome shotgun (WGS) entry which is preliminary data.</text>
</comment>
<feature type="signal peptide" evidence="1">
    <location>
        <begin position="1"/>
        <end position="22"/>
    </location>
</feature>
<dbReference type="InterPro" id="IPR005247">
    <property type="entry name" value="YbhB_YbcL/LppC-like"/>
</dbReference>
<dbReference type="SUPFAM" id="SSF49777">
    <property type="entry name" value="PEBP-like"/>
    <property type="match status" value="1"/>
</dbReference>
<organism evidence="2 3">
    <name type="scientific">Acinetobacter rudis CIP 110305</name>
    <dbReference type="NCBI Taxonomy" id="421052"/>
    <lineage>
        <taxon>Bacteria</taxon>
        <taxon>Pseudomonadati</taxon>
        <taxon>Pseudomonadota</taxon>
        <taxon>Gammaproteobacteria</taxon>
        <taxon>Moraxellales</taxon>
        <taxon>Moraxellaceae</taxon>
        <taxon>Acinetobacter</taxon>
    </lineage>
</organism>
<dbReference type="PANTHER" id="PTHR30289:SF1">
    <property type="entry name" value="PEBP (PHOSPHATIDYLETHANOLAMINE-BINDING PROTEIN) FAMILY PROTEIN"/>
    <property type="match status" value="1"/>
</dbReference>
<dbReference type="PANTHER" id="PTHR30289">
    <property type="entry name" value="UNCHARACTERIZED PROTEIN YBCL-RELATED"/>
    <property type="match status" value="1"/>
</dbReference>
<dbReference type="Proteomes" id="UP000014568">
    <property type="component" value="Unassembled WGS sequence"/>
</dbReference>
<evidence type="ECO:0000313" key="2">
    <source>
        <dbReference type="EMBL" id="EPF73954.1"/>
    </source>
</evidence>
<dbReference type="Gene3D" id="3.90.280.10">
    <property type="entry name" value="PEBP-like"/>
    <property type="match status" value="1"/>
</dbReference>
<dbReference type="RefSeq" id="WP_016656240.1">
    <property type="nucleotide sequence ID" value="NZ_KE340353.1"/>
</dbReference>
<feature type="chain" id="PRO_5004512406" evidence="1">
    <location>
        <begin position="23"/>
        <end position="180"/>
    </location>
</feature>
<dbReference type="HOGENOM" id="CLU_083918_2_0_6"/>
<reference evidence="2 3" key="1">
    <citation type="submission" date="2013-06" db="EMBL/GenBank/DDBJ databases">
        <title>The Genome Sequence of Acinetobacter rudis CIP 110305.</title>
        <authorList>
            <consortium name="The Broad Institute Genome Sequencing Platform"/>
            <consortium name="The Broad Institute Genome Sequencing Center for Infectious Disease"/>
            <person name="Cerqueira G."/>
            <person name="Feldgarden M."/>
            <person name="Courvalin P."/>
            <person name="Perichon B."/>
            <person name="Grillot-Courvalin C."/>
            <person name="Clermont D."/>
            <person name="Rocha E."/>
            <person name="Yoon E.-J."/>
            <person name="Nemec A."/>
            <person name="Young S.K."/>
            <person name="Zeng Q."/>
            <person name="Gargeya S."/>
            <person name="Fitzgerald M."/>
            <person name="Abouelleil A."/>
            <person name="Alvarado L."/>
            <person name="Berlin A.M."/>
            <person name="Chapman S.B."/>
            <person name="Dewar J."/>
            <person name="Goldberg J."/>
            <person name="Griggs A."/>
            <person name="Gujja S."/>
            <person name="Hansen M."/>
            <person name="Howarth C."/>
            <person name="Imamovic A."/>
            <person name="Larimer J."/>
            <person name="McCowan C."/>
            <person name="Murphy C."/>
            <person name="Pearson M."/>
            <person name="Priest M."/>
            <person name="Roberts A."/>
            <person name="Saif S."/>
            <person name="Shea T."/>
            <person name="Sykes S."/>
            <person name="Wortman J."/>
            <person name="Nusbaum C."/>
            <person name="Birren B."/>
        </authorList>
    </citation>
    <scope>NUCLEOTIDE SEQUENCE [LARGE SCALE GENOMIC DNA]</scope>
    <source>
        <strain evidence="2 3">CIP 110305</strain>
    </source>
</reference>
<accession>S3NHX4</accession>
<gene>
    <name evidence="2" type="ORF">F945_01833</name>
</gene>
<dbReference type="InterPro" id="IPR036610">
    <property type="entry name" value="PEBP-like_sf"/>
</dbReference>